<organism evidence="1 2">
    <name type="scientific">Sousa chinensis</name>
    <name type="common">Indo-pacific humpbacked dolphin</name>
    <name type="synonym">Steno chinensis</name>
    <dbReference type="NCBI Taxonomy" id="103600"/>
    <lineage>
        <taxon>Eukaryota</taxon>
        <taxon>Metazoa</taxon>
        <taxon>Chordata</taxon>
        <taxon>Craniata</taxon>
        <taxon>Vertebrata</taxon>
        <taxon>Euteleostomi</taxon>
        <taxon>Mammalia</taxon>
        <taxon>Eutheria</taxon>
        <taxon>Laurasiatheria</taxon>
        <taxon>Artiodactyla</taxon>
        <taxon>Whippomorpha</taxon>
        <taxon>Cetacea</taxon>
        <taxon>Odontoceti</taxon>
        <taxon>Delphinidae</taxon>
        <taxon>Sousa</taxon>
    </lineage>
</organism>
<dbReference type="AlphaFoldDB" id="A0A484GFZ0"/>
<reference evidence="1 2" key="1">
    <citation type="journal article" date="2018" name="Genomics">
        <title>Molecular footprints of inshore aquatic adaptation in Indo-Pacific humpback dolphin (Sousa chinensis).</title>
        <authorList>
            <person name="Ming Y."/>
            <person name="Jian J."/>
            <person name="Yu F."/>
            <person name="Yu X."/>
            <person name="Wang J."/>
            <person name="Liu W."/>
        </authorList>
    </citation>
    <scope>NUCLEOTIDE SEQUENCE [LARGE SCALE GENOMIC DNA]</scope>
    <source>
        <strain evidence="1">MY-2018</strain>
        <tissue evidence="1">Skin</tissue>
    </source>
</reference>
<evidence type="ECO:0000313" key="2">
    <source>
        <dbReference type="Proteomes" id="UP000295264"/>
    </source>
</evidence>
<dbReference type="Proteomes" id="UP000295264">
    <property type="component" value="Unassembled WGS sequence"/>
</dbReference>
<proteinExistence type="predicted"/>
<name>A0A484GFZ0_SOUCH</name>
<comment type="caution">
    <text evidence="1">The sequence shown here is derived from an EMBL/GenBank/DDBJ whole genome shotgun (WGS) entry which is preliminary data.</text>
</comment>
<keyword evidence="2" id="KW-1185">Reference proteome</keyword>
<dbReference type="EMBL" id="QWLN02009355">
    <property type="protein sequence ID" value="TEA34475.1"/>
    <property type="molecule type" value="Genomic_DNA"/>
</dbReference>
<sequence>MEAIRKRVLLFKTKEQCVPKAKMEIPEIEASSILIRQRAIGYSSGE</sequence>
<evidence type="ECO:0000313" key="1">
    <source>
        <dbReference type="EMBL" id="TEA34475.1"/>
    </source>
</evidence>
<protein>
    <submittedName>
        <fullName evidence="1">Uncharacterized protein</fullName>
    </submittedName>
</protein>
<gene>
    <name evidence="1" type="ORF">DBR06_SOUSAS36610005</name>
</gene>
<accession>A0A484GFZ0</accession>